<evidence type="ECO:0000256" key="4">
    <source>
        <dbReference type="ARBA" id="ARBA00023121"/>
    </source>
</evidence>
<dbReference type="Gene3D" id="1.10.110.10">
    <property type="entry name" value="Plant lipid-transfer and hydrophobic proteins"/>
    <property type="match status" value="1"/>
</dbReference>
<dbReference type="PANTHER" id="PTHR33076">
    <property type="entry name" value="NON-SPECIFIC LIPID-TRANSFER PROTEIN 2-RELATED"/>
    <property type="match status" value="1"/>
</dbReference>
<protein>
    <recommendedName>
        <fullName evidence="6">Non-specific lipid-transfer protein</fullName>
    </recommendedName>
</protein>
<dbReference type="GO" id="GO:0008289">
    <property type="term" value="F:lipid binding"/>
    <property type="evidence" value="ECO:0007669"/>
    <property type="project" value="UniProtKB-KW"/>
</dbReference>
<evidence type="ECO:0000256" key="7">
    <source>
        <dbReference type="SAM" id="SignalP"/>
    </source>
</evidence>
<keyword evidence="5" id="KW-1015">Disulfide bond</keyword>
<dbReference type="PRINTS" id="PR00382">
    <property type="entry name" value="LIPIDTRNSFER"/>
</dbReference>
<dbReference type="OMA" id="ICECLVN"/>
<dbReference type="CDD" id="cd01960">
    <property type="entry name" value="nsLTP1"/>
    <property type="match status" value="1"/>
</dbReference>
<evidence type="ECO:0000313" key="9">
    <source>
        <dbReference type="EMBL" id="PRQ58439.1"/>
    </source>
</evidence>
<dbReference type="Proteomes" id="UP000238479">
    <property type="component" value="Chromosome 1"/>
</dbReference>
<feature type="chain" id="PRO_5015141991" description="Non-specific lipid-transfer protein" evidence="7">
    <location>
        <begin position="20"/>
        <end position="117"/>
    </location>
</feature>
<dbReference type="STRING" id="74649.A0A2P6SIC6"/>
<gene>
    <name evidence="9" type="ORF">RchiOBHm_Chr1g0359331</name>
</gene>
<evidence type="ECO:0000256" key="2">
    <source>
        <dbReference type="ARBA" id="ARBA00009748"/>
    </source>
</evidence>
<sequence length="117" mass="12677">MARLIAFLAILFFVSAAHSAPSCPVIAQELAPCLTFVKGTTEELSQACCNGAKDLSNNVHSNRDKKDICLCLKDALSKIGDYEPSRVSLVPKKCGLKLDLPPIDRNTDCSKFALMGY</sequence>
<comment type="caution">
    <text evidence="9">The sequence shown here is derived from an EMBL/GenBank/DDBJ whole genome shotgun (WGS) entry which is preliminary data.</text>
</comment>
<evidence type="ECO:0000256" key="1">
    <source>
        <dbReference type="ARBA" id="ARBA00003211"/>
    </source>
</evidence>
<dbReference type="InterPro" id="IPR000528">
    <property type="entry name" value="Plant_nsLTP"/>
</dbReference>
<dbReference type="SUPFAM" id="SSF47699">
    <property type="entry name" value="Bifunctional inhibitor/lipid-transfer protein/seed storage 2S albumin"/>
    <property type="match status" value="1"/>
</dbReference>
<feature type="signal peptide" evidence="7">
    <location>
        <begin position="1"/>
        <end position="19"/>
    </location>
</feature>
<dbReference type="GO" id="GO:0006869">
    <property type="term" value="P:lipid transport"/>
    <property type="evidence" value="ECO:0007669"/>
    <property type="project" value="InterPro"/>
</dbReference>
<comment type="function">
    <text evidence="1 6">Plant non-specific lipid-transfer proteins transfer phospholipids as well as galactolipids across membranes. May play a role in wax or cutin deposition in the cell walls of expanding epidermal cells and certain secretory tissues.</text>
</comment>
<evidence type="ECO:0000259" key="8">
    <source>
        <dbReference type="SMART" id="SM00499"/>
    </source>
</evidence>
<name>A0A2P6SIC6_ROSCH</name>
<accession>A0A2P6SIC6</accession>
<dbReference type="Pfam" id="PF00234">
    <property type="entry name" value="Tryp_alpha_amyl"/>
    <property type="match status" value="1"/>
</dbReference>
<reference evidence="9 10" key="1">
    <citation type="journal article" date="2018" name="Nat. Genet.">
        <title>The Rosa genome provides new insights in the design of modern roses.</title>
        <authorList>
            <person name="Bendahmane M."/>
        </authorList>
    </citation>
    <scope>NUCLEOTIDE SEQUENCE [LARGE SCALE GENOMIC DNA]</scope>
    <source>
        <strain evidence="10">cv. Old Blush</strain>
    </source>
</reference>
<dbReference type="SMART" id="SM00499">
    <property type="entry name" value="AAI"/>
    <property type="match status" value="1"/>
</dbReference>
<dbReference type="OrthoDB" id="1862539at2759"/>
<dbReference type="Gramene" id="PRQ58439">
    <property type="protein sequence ID" value="PRQ58439"/>
    <property type="gene ID" value="RchiOBHm_Chr1g0359331"/>
</dbReference>
<proteinExistence type="inferred from homology"/>
<dbReference type="InterPro" id="IPR036312">
    <property type="entry name" value="Bifun_inhib/LTP/seed_sf"/>
</dbReference>
<feature type="domain" description="Bifunctional inhibitor/plant lipid transfer protein/seed storage helical" evidence="8">
    <location>
        <begin position="23"/>
        <end position="109"/>
    </location>
</feature>
<keyword evidence="3 6" id="KW-0813">Transport</keyword>
<dbReference type="InterPro" id="IPR016140">
    <property type="entry name" value="Bifunc_inhib/LTP/seed_store"/>
</dbReference>
<comment type="similarity">
    <text evidence="2 6">Belongs to the plant LTP family.</text>
</comment>
<dbReference type="EMBL" id="PDCK01000039">
    <property type="protein sequence ID" value="PRQ58439.1"/>
    <property type="molecule type" value="Genomic_DNA"/>
</dbReference>
<evidence type="ECO:0000256" key="6">
    <source>
        <dbReference type="RuleBase" id="RU000628"/>
    </source>
</evidence>
<evidence type="ECO:0000313" key="10">
    <source>
        <dbReference type="Proteomes" id="UP000238479"/>
    </source>
</evidence>
<dbReference type="AlphaFoldDB" id="A0A2P6SIC6"/>
<organism evidence="9 10">
    <name type="scientific">Rosa chinensis</name>
    <name type="common">China rose</name>
    <dbReference type="NCBI Taxonomy" id="74649"/>
    <lineage>
        <taxon>Eukaryota</taxon>
        <taxon>Viridiplantae</taxon>
        <taxon>Streptophyta</taxon>
        <taxon>Embryophyta</taxon>
        <taxon>Tracheophyta</taxon>
        <taxon>Spermatophyta</taxon>
        <taxon>Magnoliopsida</taxon>
        <taxon>eudicotyledons</taxon>
        <taxon>Gunneridae</taxon>
        <taxon>Pentapetalae</taxon>
        <taxon>rosids</taxon>
        <taxon>fabids</taxon>
        <taxon>Rosales</taxon>
        <taxon>Rosaceae</taxon>
        <taxon>Rosoideae</taxon>
        <taxon>Rosoideae incertae sedis</taxon>
        <taxon>Rosa</taxon>
    </lineage>
</organism>
<evidence type="ECO:0000256" key="5">
    <source>
        <dbReference type="ARBA" id="ARBA00023157"/>
    </source>
</evidence>
<keyword evidence="7" id="KW-0732">Signal</keyword>
<keyword evidence="10" id="KW-1185">Reference proteome</keyword>
<keyword evidence="4 6" id="KW-0446">Lipid-binding</keyword>
<evidence type="ECO:0000256" key="3">
    <source>
        <dbReference type="ARBA" id="ARBA00022448"/>
    </source>
</evidence>